<comment type="catalytic activity">
    <reaction evidence="14">
        <text>N-hexadecanoyl-L-phenylalanine + H2O = hexadecanoate + L-phenylalanine</text>
        <dbReference type="Rhea" id="RHEA:64124"/>
        <dbReference type="ChEBI" id="CHEBI:7896"/>
        <dbReference type="ChEBI" id="CHEBI:15377"/>
        <dbReference type="ChEBI" id="CHEBI:58095"/>
        <dbReference type="ChEBI" id="CHEBI:149699"/>
    </reaction>
    <physiologicalReaction direction="left-to-right" evidence="14">
        <dbReference type="Rhea" id="RHEA:64125"/>
    </physiologicalReaction>
</comment>
<comment type="catalytic activity">
    <reaction evidence="9">
        <text>(9Z)-octadecenoate + glycine = N-(9Z-octadecenoyl)glycine + H2O</text>
        <dbReference type="Rhea" id="RHEA:51316"/>
        <dbReference type="ChEBI" id="CHEBI:15377"/>
        <dbReference type="ChEBI" id="CHEBI:30823"/>
        <dbReference type="ChEBI" id="CHEBI:57305"/>
        <dbReference type="ChEBI" id="CHEBI:133992"/>
    </reaction>
    <physiologicalReaction direction="right-to-left" evidence="9">
        <dbReference type="Rhea" id="RHEA:51318"/>
    </physiologicalReaction>
</comment>
<dbReference type="PANTHER" id="PTHR45962:SF1">
    <property type="entry name" value="N-FATTY-ACYL-AMINO ACID SYNTHASE_HYDROLASE PM20D1"/>
    <property type="match status" value="1"/>
</dbReference>
<evidence type="ECO:0000256" key="22">
    <source>
        <dbReference type="ARBA" id="ARBA00048827"/>
    </source>
</evidence>
<evidence type="ECO:0000259" key="29">
    <source>
        <dbReference type="Pfam" id="PF07687"/>
    </source>
</evidence>
<dbReference type="GO" id="GO:0043605">
    <property type="term" value="P:amide catabolic process"/>
    <property type="evidence" value="ECO:0007669"/>
    <property type="project" value="UniProtKB-ARBA"/>
</dbReference>
<comment type="function">
    <text evidence="8">Secreted enzyme that regulates the endogenous N-fatty acyl amino acid (NAAs) tissue and circulating levels by functioning as a bidirectional NAA synthase/hydrolase. It condenses free fatty acids and free amino acids to generate NAAs and bidirectionally catalyzes the reverse hydrolysis reaction. Some of these NAAs stimulate oxidative metabolism via mitochondrial uncoupling, increasing energy expenditure in a UPC1-independent manner. Thereby, this secreted protein may indirectly regulate whole body energy expenditure. PM20D1 circulates in tight association with both low- and high-density (LDL and HDL,respectively) lipoprotein particles.</text>
</comment>
<feature type="active site" description="Proton acceptor" evidence="27">
    <location>
        <position position="191"/>
    </location>
</feature>
<comment type="catalytic activity">
    <reaction evidence="16">
        <text>N-(9Z-octadecenoyl)-L-asparagine + H2O = L-asparagine + (9Z)-octadecenoate</text>
        <dbReference type="Rhea" id="RHEA:64136"/>
        <dbReference type="ChEBI" id="CHEBI:15377"/>
        <dbReference type="ChEBI" id="CHEBI:30823"/>
        <dbReference type="ChEBI" id="CHEBI:58048"/>
        <dbReference type="ChEBI" id="CHEBI:149730"/>
    </reaction>
    <physiologicalReaction direction="left-to-right" evidence="16">
        <dbReference type="Rhea" id="RHEA:64137"/>
    </physiologicalReaction>
</comment>
<comment type="pathway">
    <text evidence="7">Amino-acid metabolism.</text>
</comment>
<protein>
    <recommendedName>
        <fullName evidence="29">Peptidase M20 dimerisation domain-containing protein</fullName>
    </recommendedName>
</protein>
<evidence type="ECO:0000313" key="30">
    <source>
        <dbReference type="EnsemblMetazoa" id="G30483.2:cds"/>
    </source>
</evidence>
<comment type="catalytic activity">
    <reaction evidence="24">
        <text>L-phenylalanine + (9Z)-octadecenoate = N-(9Z-octadecenoyl)-L-phenylalanine + H2O</text>
        <dbReference type="Rhea" id="RHEA:51300"/>
        <dbReference type="ChEBI" id="CHEBI:15377"/>
        <dbReference type="ChEBI" id="CHEBI:30823"/>
        <dbReference type="ChEBI" id="CHEBI:58095"/>
        <dbReference type="ChEBI" id="CHEBI:134020"/>
    </reaction>
    <physiologicalReaction direction="left-to-right" evidence="24">
        <dbReference type="Rhea" id="RHEA:51301"/>
    </physiologicalReaction>
    <physiologicalReaction direction="right-to-left" evidence="24">
        <dbReference type="Rhea" id="RHEA:51302"/>
    </physiologicalReaction>
</comment>
<feature type="binding site" evidence="28">
    <location>
        <position position="465"/>
    </location>
    <ligand>
        <name>Zn(2+)</name>
        <dbReference type="ChEBI" id="CHEBI:29105"/>
        <label>2</label>
    </ligand>
</feature>
<dbReference type="Pfam" id="PF01546">
    <property type="entry name" value="Peptidase_M20"/>
    <property type="match status" value="1"/>
</dbReference>
<dbReference type="GO" id="GO:0006508">
    <property type="term" value="P:proteolysis"/>
    <property type="evidence" value="ECO:0007669"/>
    <property type="project" value="UniProtKB-KW"/>
</dbReference>
<comment type="catalytic activity">
    <reaction evidence="13">
        <text>(5Z,8Z,11Z,14Z)-eicosatetraenoate + L-phenylalanine = N-(5Z,8Z,11Z,14Z-eicosatetraenoyl)-L-phenylalanine + H2O</text>
        <dbReference type="Rhea" id="RHEA:51312"/>
        <dbReference type="ChEBI" id="CHEBI:15377"/>
        <dbReference type="ChEBI" id="CHEBI:32395"/>
        <dbReference type="ChEBI" id="CHEBI:58095"/>
        <dbReference type="ChEBI" id="CHEBI:134022"/>
    </reaction>
    <physiologicalReaction direction="left-to-right" evidence="13">
        <dbReference type="Rhea" id="RHEA:51313"/>
    </physiologicalReaction>
    <physiologicalReaction direction="right-to-left" evidence="13">
        <dbReference type="Rhea" id="RHEA:51314"/>
    </physiologicalReaction>
</comment>
<comment type="catalytic activity">
    <reaction evidence="12">
        <text>N-(9Z-octadecenoyl)-L-tyrosine + H2O = L-tyrosine + (9Z)-octadecenoate</text>
        <dbReference type="Rhea" id="RHEA:64184"/>
        <dbReference type="ChEBI" id="CHEBI:15377"/>
        <dbReference type="ChEBI" id="CHEBI:30823"/>
        <dbReference type="ChEBI" id="CHEBI:58315"/>
        <dbReference type="ChEBI" id="CHEBI:149734"/>
    </reaction>
    <physiologicalReaction direction="left-to-right" evidence="12">
        <dbReference type="Rhea" id="RHEA:64185"/>
    </physiologicalReaction>
</comment>
<comment type="catalytic activity">
    <reaction evidence="20">
        <text>N-(9Z-octadecenoyl)-L-glutamine + H2O = L-glutamine + (9Z)-octadecenoate</text>
        <dbReference type="Rhea" id="RHEA:51356"/>
        <dbReference type="ChEBI" id="CHEBI:15377"/>
        <dbReference type="ChEBI" id="CHEBI:30823"/>
        <dbReference type="ChEBI" id="CHEBI:58359"/>
        <dbReference type="ChEBI" id="CHEBI:134033"/>
    </reaction>
    <physiologicalReaction direction="left-to-right" evidence="20">
        <dbReference type="Rhea" id="RHEA:51357"/>
    </physiologicalReaction>
</comment>
<evidence type="ECO:0000256" key="6">
    <source>
        <dbReference type="ARBA" id="ARBA00022833"/>
    </source>
</evidence>
<dbReference type="GO" id="GO:0004046">
    <property type="term" value="F:aminoacylase activity"/>
    <property type="evidence" value="ECO:0007669"/>
    <property type="project" value="UniProtKB-EC"/>
</dbReference>
<dbReference type="GO" id="GO:0006520">
    <property type="term" value="P:amino acid metabolic process"/>
    <property type="evidence" value="ECO:0007669"/>
    <property type="project" value="UniProtKB-ARBA"/>
</dbReference>
<sequence length="505" mass="56625">MLRNVCACIGFVILVLVFIILVRTATFSVRSDSVRSCRLTDSDFIRATDEIIGRFQSALRFKTISTNLHQYDRAELQKMVDFVRSAFPVIHSSTLVTHDVVNNYSLLYKVQGSNSALRPYMLCAHLDVVPVNRDAWEEDPFGANIKDGFIYARGTIDVKQIVMGVMEATEFLLKSGHVPKRTFYIAFGHDEEVTGLDGAAKISELLYSRGVRDLEFLIDEGTTIVNKLFPGVNIPIAVVGTSEKGSLSLELSVNGVPGHSSMPEGETTIATLARAITRLEENPHPNMFGTGPEKDLFTHLASDLSLPFRAVVTNLWLFGPVVSRLFSRIPSLNAIVRTVTSVTMVNGGVKVNVLPPSATAMVNHRIHPAQTVKEVMEYDRKLINDERVKIRVVSSMEPHPMSPYGDEDFGYQTIKNSIRQIWGNATVVPGVMIGNTDTVHYIRFTKNIYRFSPTFMFPEDLKRFHGNNERISVQNYEQVINFYYHLLVNADDGTLPPFHKHNDEL</sequence>
<dbReference type="FunFam" id="3.40.630.10:FF:000027">
    <property type="entry name" value="N-fatty-acyl-amino acid synthase/hydrolase PM20D1"/>
    <property type="match status" value="1"/>
</dbReference>
<keyword evidence="3" id="KW-0645">Protease</keyword>
<dbReference type="AlphaFoldDB" id="A0A8W8M411"/>
<evidence type="ECO:0000256" key="8">
    <source>
        <dbReference type="ARBA" id="ARBA00046147"/>
    </source>
</evidence>
<comment type="catalytic activity">
    <reaction evidence="15">
        <text>N-(9Z-octadecenoyl)-L-methionine + H2O = (9Z)-octadecenoate + L-methionine</text>
        <dbReference type="Rhea" id="RHEA:64144"/>
        <dbReference type="ChEBI" id="CHEBI:15377"/>
        <dbReference type="ChEBI" id="CHEBI:30823"/>
        <dbReference type="ChEBI" id="CHEBI:57844"/>
        <dbReference type="ChEBI" id="CHEBI:149732"/>
    </reaction>
    <physiologicalReaction direction="left-to-right" evidence="15">
        <dbReference type="Rhea" id="RHEA:64145"/>
    </physiologicalReaction>
</comment>
<dbReference type="Gene3D" id="1.10.150.900">
    <property type="match status" value="1"/>
</dbReference>
<comment type="catalytic activity">
    <reaction evidence="22">
        <text>N-(9Z-octadecenoyl)-L-leucine + H2O = L-leucine + (9Z)-octadecenoate</text>
        <dbReference type="Rhea" id="RHEA:51360"/>
        <dbReference type="ChEBI" id="CHEBI:15377"/>
        <dbReference type="ChEBI" id="CHEBI:30823"/>
        <dbReference type="ChEBI" id="CHEBI:57427"/>
        <dbReference type="ChEBI" id="CHEBI:134035"/>
    </reaction>
    <physiologicalReaction direction="left-to-right" evidence="22">
        <dbReference type="Rhea" id="RHEA:51361"/>
    </physiologicalReaction>
    <physiologicalReaction direction="right-to-left" evidence="22">
        <dbReference type="Rhea" id="RHEA:51362"/>
    </physiologicalReaction>
</comment>
<dbReference type="InterPro" id="IPR036264">
    <property type="entry name" value="Bact_exopeptidase_dim_dom"/>
</dbReference>
<dbReference type="GO" id="GO:0005576">
    <property type="term" value="C:extracellular region"/>
    <property type="evidence" value="ECO:0007669"/>
    <property type="project" value="UniProtKB-ARBA"/>
</dbReference>
<feature type="binding site" evidence="28">
    <location>
        <position position="220"/>
    </location>
    <ligand>
        <name>Zn(2+)</name>
        <dbReference type="ChEBI" id="CHEBI:29105"/>
        <label>1</label>
    </ligand>
</feature>
<dbReference type="GO" id="GO:0006629">
    <property type="term" value="P:lipid metabolic process"/>
    <property type="evidence" value="ECO:0007669"/>
    <property type="project" value="UniProtKB-ARBA"/>
</dbReference>
<evidence type="ECO:0000256" key="26">
    <source>
        <dbReference type="ARBA" id="ARBA00049457"/>
    </source>
</evidence>
<keyword evidence="4 28" id="KW-0479">Metal-binding</keyword>
<dbReference type="GO" id="GO:0046872">
    <property type="term" value="F:metal ion binding"/>
    <property type="evidence" value="ECO:0007669"/>
    <property type="project" value="UniProtKB-KW"/>
</dbReference>
<dbReference type="Gene3D" id="3.30.70.360">
    <property type="match status" value="1"/>
</dbReference>
<feature type="binding site" evidence="28">
    <location>
        <position position="157"/>
    </location>
    <ligand>
        <name>Zn(2+)</name>
        <dbReference type="ChEBI" id="CHEBI:29105"/>
        <label>2</label>
    </ligand>
</feature>
<dbReference type="Pfam" id="PF07687">
    <property type="entry name" value="M20_dimer"/>
    <property type="match status" value="1"/>
</dbReference>
<evidence type="ECO:0000256" key="18">
    <source>
        <dbReference type="ARBA" id="ARBA00048579"/>
    </source>
</evidence>
<dbReference type="Gene3D" id="3.40.630.10">
    <property type="entry name" value="Zn peptidases"/>
    <property type="match status" value="1"/>
</dbReference>
<comment type="catalytic activity">
    <reaction evidence="18">
        <text>an N-acyl-L-amino acid + H2O = an L-alpha-amino acid + a carboxylate</text>
        <dbReference type="Rhea" id="RHEA:15565"/>
        <dbReference type="ChEBI" id="CHEBI:15377"/>
        <dbReference type="ChEBI" id="CHEBI:29067"/>
        <dbReference type="ChEBI" id="CHEBI:59869"/>
        <dbReference type="ChEBI" id="CHEBI:59874"/>
        <dbReference type="EC" id="3.5.1.14"/>
    </reaction>
    <physiologicalReaction direction="left-to-right" evidence="18">
        <dbReference type="Rhea" id="RHEA:15566"/>
    </physiologicalReaction>
    <physiologicalReaction direction="right-to-left" evidence="18">
        <dbReference type="Rhea" id="RHEA:15567"/>
    </physiologicalReaction>
</comment>
<evidence type="ECO:0000256" key="17">
    <source>
        <dbReference type="ARBA" id="ARBA00048402"/>
    </source>
</evidence>
<evidence type="ECO:0000256" key="19">
    <source>
        <dbReference type="ARBA" id="ARBA00048597"/>
    </source>
</evidence>
<comment type="catalytic activity">
    <reaction evidence="19">
        <text>N-(9Z-octadecenoyl)-L-serine + H2O = L-serine + (9Z)-octadecenoate</text>
        <dbReference type="Rhea" id="RHEA:51352"/>
        <dbReference type="ChEBI" id="CHEBI:15377"/>
        <dbReference type="ChEBI" id="CHEBI:30823"/>
        <dbReference type="ChEBI" id="CHEBI:33384"/>
        <dbReference type="ChEBI" id="CHEBI:134031"/>
    </reaction>
    <physiologicalReaction direction="left-to-right" evidence="19">
        <dbReference type="Rhea" id="RHEA:51353"/>
    </physiologicalReaction>
</comment>
<evidence type="ECO:0000256" key="2">
    <source>
        <dbReference type="ARBA" id="ARBA00006247"/>
    </source>
</evidence>
<evidence type="ECO:0000256" key="27">
    <source>
        <dbReference type="PIRSR" id="PIRSR036696-1"/>
    </source>
</evidence>
<evidence type="ECO:0000256" key="21">
    <source>
        <dbReference type="ARBA" id="ARBA00048822"/>
    </source>
</evidence>
<evidence type="ECO:0000256" key="25">
    <source>
        <dbReference type="ARBA" id="ARBA00049100"/>
    </source>
</evidence>
<feature type="active site" evidence="27">
    <location>
        <position position="127"/>
    </location>
</feature>
<proteinExistence type="inferred from homology"/>
<evidence type="ECO:0000256" key="15">
    <source>
        <dbReference type="ARBA" id="ARBA00048145"/>
    </source>
</evidence>
<dbReference type="InterPro" id="IPR002933">
    <property type="entry name" value="Peptidase_M20"/>
</dbReference>
<comment type="cofactor">
    <cofactor evidence="28">
        <name>Zn(2+)</name>
        <dbReference type="ChEBI" id="CHEBI:29105"/>
    </cofactor>
    <text evidence="28">Binds 2 Zn(2+) ions per subunit.</text>
</comment>
<organism evidence="30 31">
    <name type="scientific">Magallana gigas</name>
    <name type="common">Pacific oyster</name>
    <name type="synonym">Crassostrea gigas</name>
    <dbReference type="NCBI Taxonomy" id="29159"/>
    <lineage>
        <taxon>Eukaryota</taxon>
        <taxon>Metazoa</taxon>
        <taxon>Spiralia</taxon>
        <taxon>Lophotrochozoa</taxon>
        <taxon>Mollusca</taxon>
        <taxon>Bivalvia</taxon>
        <taxon>Autobranchia</taxon>
        <taxon>Pteriomorphia</taxon>
        <taxon>Ostreida</taxon>
        <taxon>Ostreoidea</taxon>
        <taxon>Ostreidae</taxon>
        <taxon>Magallana</taxon>
    </lineage>
</organism>
<feature type="binding site" evidence="28">
    <location>
        <position position="125"/>
    </location>
    <ligand>
        <name>Zn(2+)</name>
        <dbReference type="ChEBI" id="CHEBI:29105"/>
        <label>1</label>
    </ligand>
</feature>
<evidence type="ECO:0000256" key="13">
    <source>
        <dbReference type="ARBA" id="ARBA00047874"/>
    </source>
</evidence>
<dbReference type="InterPro" id="IPR047177">
    <property type="entry name" value="Pept_M20A"/>
</dbReference>
<evidence type="ECO:0000256" key="28">
    <source>
        <dbReference type="PIRSR" id="PIRSR036696-2"/>
    </source>
</evidence>
<evidence type="ECO:0000256" key="10">
    <source>
        <dbReference type="ARBA" id="ARBA00047567"/>
    </source>
</evidence>
<comment type="catalytic activity">
    <reaction evidence="25">
        <text>N-(5Z,8Z,11Z,14Z-eicosatetraenoyl)-L-serine + H2O = (5Z,8Z,11Z,14Z)-eicosatetraenoate + L-serine</text>
        <dbReference type="Rhea" id="RHEA:64116"/>
        <dbReference type="ChEBI" id="CHEBI:15377"/>
        <dbReference type="ChEBI" id="CHEBI:32395"/>
        <dbReference type="ChEBI" id="CHEBI:33384"/>
        <dbReference type="ChEBI" id="CHEBI:149697"/>
    </reaction>
    <physiologicalReaction direction="left-to-right" evidence="25">
        <dbReference type="Rhea" id="RHEA:64117"/>
    </physiologicalReaction>
    <physiologicalReaction direction="right-to-left" evidence="25">
        <dbReference type="Rhea" id="RHEA:64118"/>
    </physiologicalReaction>
</comment>
<dbReference type="PANTHER" id="PTHR45962">
    <property type="entry name" value="N-FATTY-ACYL-AMINO ACID SYNTHASE/HYDROLASE PM20D1"/>
    <property type="match status" value="1"/>
</dbReference>
<comment type="catalytic activity">
    <reaction evidence="21">
        <text>N-(9Z-octadecenoyl)-L-tryptophan + H2O = L-tryptophan + (9Z)-octadecenoate</text>
        <dbReference type="Rhea" id="RHEA:64176"/>
        <dbReference type="ChEBI" id="CHEBI:15377"/>
        <dbReference type="ChEBI" id="CHEBI:30823"/>
        <dbReference type="ChEBI" id="CHEBI:57912"/>
        <dbReference type="ChEBI" id="CHEBI:149733"/>
    </reaction>
    <physiologicalReaction direction="left-to-right" evidence="21">
        <dbReference type="Rhea" id="RHEA:64177"/>
    </physiologicalReaction>
</comment>
<dbReference type="CDD" id="cd05674">
    <property type="entry name" value="M20_yscS"/>
    <property type="match status" value="1"/>
</dbReference>
<evidence type="ECO:0000256" key="12">
    <source>
        <dbReference type="ARBA" id="ARBA00047866"/>
    </source>
</evidence>
<evidence type="ECO:0000256" key="11">
    <source>
        <dbReference type="ARBA" id="ARBA00047723"/>
    </source>
</evidence>
<dbReference type="GO" id="GO:0043604">
    <property type="term" value="P:amide biosynthetic process"/>
    <property type="evidence" value="ECO:0007669"/>
    <property type="project" value="TreeGrafter"/>
</dbReference>
<dbReference type="SUPFAM" id="SSF55031">
    <property type="entry name" value="Bacterial exopeptidase dimerisation domain"/>
    <property type="match status" value="1"/>
</dbReference>
<accession>A0A8W8M411</accession>
<evidence type="ECO:0000256" key="24">
    <source>
        <dbReference type="ARBA" id="ARBA00048879"/>
    </source>
</evidence>
<evidence type="ECO:0000256" key="1">
    <source>
        <dbReference type="ARBA" id="ARBA00004872"/>
    </source>
</evidence>
<evidence type="ECO:0000313" key="31">
    <source>
        <dbReference type="Proteomes" id="UP000005408"/>
    </source>
</evidence>
<reference evidence="30" key="1">
    <citation type="submission" date="2022-08" db="UniProtKB">
        <authorList>
            <consortium name="EnsemblMetazoa"/>
        </authorList>
    </citation>
    <scope>IDENTIFICATION</scope>
    <source>
        <strain evidence="30">05x7-T-G4-1.051#20</strain>
    </source>
</reference>
<dbReference type="OrthoDB" id="3064516at2759"/>
<dbReference type="OMA" id="DWTHHPF"/>
<evidence type="ECO:0000256" key="3">
    <source>
        <dbReference type="ARBA" id="ARBA00022670"/>
    </source>
</evidence>
<dbReference type="Proteomes" id="UP000005408">
    <property type="component" value="Unassembled WGS sequence"/>
</dbReference>
<dbReference type="SUPFAM" id="SSF53187">
    <property type="entry name" value="Zn-dependent exopeptidases"/>
    <property type="match status" value="1"/>
</dbReference>
<feature type="binding site" evidence="28">
    <location>
        <position position="157"/>
    </location>
    <ligand>
        <name>Zn(2+)</name>
        <dbReference type="ChEBI" id="CHEBI:29105"/>
        <label>1</label>
    </ligand>
</feature>
<comment type="pathway">
    <text evidence="1">Lipid metabolism; fatty acid metabolism.</text>
</comment>
<comment type="similarity">
    <text evidence="2">Belongs to the peptidase M20A family.</text>
</comment>
<evidence type="ECO:0000256" key="16">
    <source>
        <dbReference type="ARBA" id="ARBA00048380"/>
    </source>
</evidence>
<dbReference type="EnsemblMetazoa" id="G30483.2">
    <property type="protein sequence ID" value="G30483.2:cds"/>
    <property type="gene ID" value="G30483"/>
</dbReference>
<feature type="domain" description="Peptidase M20 dimerisation" evidence="29">
    <location>
        <begin position="242"/>
        <end position="386"/>
    </location>
</feature>
<evidence type="ECO:0000256" key="4">
    <source>
        <dbReference type="ARBA" id="ARBA00022723"/>
    </source>
</evidence>
<dbReference type="PIRSF" id="PIRSF036696">
    <property type="entry name" value="ACY-1"/>
    <property type="match status" value="1"/>
</dbReference>
<evidence type="ECO:0000256" key="20">
    <source>
        <dbReference type="ARBA" id="ARBA00048729"/>
    </source>
</evidence>
<keyword evidence="31" id="KW-1185">Reference proteome</keyword>
<evidence type="ECO:0000256" key="5">
    <source>
        <dbReference type="ARBA" id="ARBA00022801"/>
    </source>
</evidence>
<comment type="catalytic activity">
    <reaction evidence="11">
        <text>N-octadecanoyl-L-phenylalanine + H2O = octadecanoate + L-phenylalanine</text>
        <dbReference type="Rhea" id="RHEA:64128"/>
        <dbReference type="ChEBI" id="CHEBI:15377"/>
        <dbReference type="ChEBI" id="CHEBI:25629"/>
        <dbReference type="ChEBI" id="CHEBI:58095"/>
        <dbReference type="ChEBI" id="CHEBI:149700"/>
    </reaction>
    <physiologicalReaction direction="left-to-right" evidence="11">
        <dbReference type="Rhea" id="RHEA:64129"/>
    </physiologicalReaction>
</comment>
<comment type="catalytic activity">
    <reaction evidence="17">
        <text>N-(5Z,8Z,11Z,14Z)-eicosatetraenoyl-glycine + H2O = (5Z,8Z,11Z,14Z)-eicosatetraenoate + glycine</text>
        <dbReference type="Rhea" id="RHEA:64108"/>
        <dbReference type="ChEBI" id="CHEBI:15377"/>
        <dbReference type="ChEBI" id="CHEBI:32395"/>
        <dbReference type="ChEBI" id="CHEBI:57305"/>
        <dbReference type="ChEBI" id="CHEBI:59002"/>
    </reaction>
    <physiologicalReaction direction="left-to-right" evidence="17">
        <dbReference type="Rhea" id="RHEA:64109"/>
    </physiologicalReaction>
    <physiologicalReaction direction="right-to-left" evidence="17">
        <dbReference type="Rhea" id="RHEA:64110"/>
    </physiologicalReaction>
</comment>
<dbReference type="InterPro" id="IPR011650">
    <property type="entry name" value="Peptidase_M20_dimer"/>
</dbReference>
<feature type="binding site" evidence="28">
    <location>
        <position position="192"/>
    </location>
    <ligand>
        <name>Zn(2+)</name>
        <dbReference type="ChEBI" id="CHEBI:29105"/>
        <label>2</label>
    </ligand>
</feature>
<evidence type="ECO:0000256" key="23">
    <source>
        <dbReference type="ARBA" id="ARBA00048840"/>
    </source>
</evidence>
<comment type="catalytic activity">
    <reaction evidence="23">
        <text>an N-acyl-aromatic L-alpha-amino acid + H2O = an aromatic L-alpha-amino acid + a carboxylate</text>
        <dbReference type="Rhea" id="RHEA:54184"/>
        <dbReference type="ChEBI" id="CHEBI:15377"/>
        <dbReference type="ChEBI" id="CHEBI:29067"/>
        <dbReference type="ChEBI" id="CHEBI:84824"/>
        <dbReference type="ChEBI" id="CHEBI:138093"/>
        <dbReference type="EC" id="3.5.1.114"/>
    </reaction>
    <physiologicalReaction direction="left-to-right" evidence="23">
        <dbReference type="Rhea" id="RHEA:54185"/>
    </physiologicalReaction>
    <physiologicalReaction direction="right-to-left" evidence="23">
        <dbReference type="Rhea" id="RHEA:54186"/>
    </physiologicalReaction>
</comment>
<dbReference type="FunFam" id="1.10.150.900:FF:000003">
    <property type="entry name" value="N-fatty-acyl-amino acid synthase/hydrolase PM20D1"/>
    <property type="match status" value="1"/>
</dbReference>
<evidence type="ECO:0000256" key="7">
    <source>
        <dbReference type="ARBA" id="ARBA00034698"/>
    </source>
</evidence>
<keyword evidence="6 28" id="KW-0862">Zinc</keyword>
<dbReference type="EnsemblMetazoa" id="G30483.3">
    <property type="protein sequence ID" value="G30483.3:cds"/>
    <property type="gene ID" value="G30483"/>
</dbReference>
<comment type="catalytic activity">
    <reaction evidence="26">
        <text>N-(9Z-octadecenoyl)-L-lysine + H2O = L-lysine + (9Z)-octadecenoate</text>
        <dbReference type="Rhea" id="RHEA:64192"/>
        <dbReference type="ChEBI" id="CHEBI:15377"/>
        <dbReference type="ChEBI" id="CHEBI:30823"/>
        <dbReference type="ChEBI" id="CHEBI:32551"/>
        <dbReference type="ChEBI" id="CHEBI:149731"/>
    </reaction>
    <physiologicalReaction direction="left-to-right" evidence="26">
        <dbReference type="Rhea" id="RHEA:64193"/>
    </physiologicalReaction>
</comment>
<evidence type="ECO:0000256" key="14">
    <source>
        <dbReference type="ARBA" id="ARBA00047879"/>
    </source>
</evidence>
<dbReference type="GO" id="GO:1990845">
    <property type="term" value="P:adaptive thermogenesis"/>
    <property type="evidence" value="ECO:0007669"/>
    <property type="project" value="UniProtKB-ARBA"/>
</dbReference>
<comment type="catalytic activity">
    <reaction evidence="10">
        <text>N-(4Z,7Z,10Z,13Z,16Z,19Z-docosahexaenoyl)-L-phenylalanine + H2O = (4Z,7Z,10Z,13Z,16Z,19Z)-docosahexaenoate + L-phenylalanine</text>
        <dbReference type="Rhea" id="RHEA:64132"/>
        <dbReference type="ChEBI" id="CHEBI:15377"/>
        <dbReference type="ChEBI" id="CHEBI:58095"/>
        <dbReference type="ChEBI" id="CHEBI:77016"/>
        <dbReference type="ChEBI" id="CHEBI:149701"/>
    </reaction>
    <physiologicalReaction direction="left-to-right" evidence="10">
        <dbReference type="Rhea" id="RHEA:64133"/>
    </physiologicalReaction>
</comment>
<keyword evidence="5" id="KW-0378">Hydrolase</keyword>
<dbReference type="GO" id="GO:0008233">
    <property type="term" value="F:peptidase activity"/>
    <property type="evidence" value="ECO:0007669"/>
    <property type="project" value="UniProtKB-KW"/>
</dbReference>
<name>A0A8W8M411_MAGGI</name>
<evidence type="ECO:0000256" key="9">
    <source>
        <dbReference type="ARBA" id="ARBA00047450"/>
    </source>
</evidence>